<name>A0AA39MDH0_9AGAR</name>
<evidence type="ECO:0000256" key="1">
    <source>
        <dbReference type="SAM" id="MobiDB-lite"/>
    </source>
</evidence>
<gene>
    <name evidence="3" type="ORF">EV421DRAFT_507518</name>
</gene>
<evidence type="ECO:0008006" key="5">
    <source>
        <dbReference type="Google" id="ProtNLM"/>
    </source>
</evidence>
<evidence type="ECO:0000313" key="4">
    <source>
        <dbReference type="Proteomes" id="UP001175226"/>
    </source>
</evidence>
<sequence>MSPMCWEYILAHLGFISFCIAVLDGHLSACLHTENSATYCWSYSVNRTTGFCSTSRVDFNGMCHMVTLTHNYPKADYKIDLFLGDANECSSADPVLRLGSLAYQDKRHYSMKSASVQQSAQQEDPWTRKNDVAKKSCCTKRTVRKR</sequence>
<reference evidence="3" key="1">
    <citation type="submission" date="2023-06" db="EMBL/GenBank/DDBJ databases">
        <authorList>
            <consortium name="Lawrence Berkeley National Laboratory"/>
            <person name="Ahrendt S."/>
            <person name="Sahu N."/>
            <person name="Indic B."/>
            <person name="Wong-Bajracharya J."/>
            <person name="Merenyi Z."/>
            <person name="Ke H.-M."/>
            <person name="Monk M."/>
            <person name="Kocsube S."/>
            <person name="Drula E."/>
            <person name="Lipzen A."/>
            <person name="Balint B."/>
            <person name="Henrissat B."/>
            <person name="Andreopoulos B."/>
            <person name="Martin F.M."/>
            <person name="Harder C.B."/>
            <person name="Rigling D."/>
            <person name="Ford K.L."/>
            <person name="Foster G.D."/>
            <person name="Pangilinan J."/>
            <person name="Papanicolaou A."/>
            <person name="Barry K."/>
            <person name="LaButti K."/>
            <person name="Viragh M."/>
            <person name="Koriabine M."/>
            <person name="Yan M."/>
            <person name="Riley R."/>
            <person name="Champramary S."/>
            <person name="Plett K.L."/>
            <person name="Tsai I.J."/>
            <person name="Slot J."/>
            <person name="Sipos G."/>
            <person name="Plett J."/>
            <person name="Nagy L.G."/>
            <person name="Grigoriev I.V."/>
        </authorList>
    </citation>
    <scope>NUCLEOTIDE SEQUENCE</scope>
    <source>
        <strain evidence="3">FPL87.14</strain>
    </source>
</reference>
<feature type="compositionally biased region" description="Polar residues" evidence="1">
    <location>
        <begin position="113"/>
        <end position="124"/>
    </location>
</feature>
<dbReference type="AlphaFoldDB" id="A0AA39MDH0"/>
<comment type="caution">
    <text evidence="3">The sequence shown here is derived from an EMBL/GenBank/DDBJ whole genome shotgun (WGS) entry which is preliminary data.</text>
</comment>
<organism evidence="3 4">
    <name type="scientific">Armillaria borealis</name>
    <dbReference type="NCBI Taxonomy" id="47425"/>
    <lineage>
        <taxon>Eukaryota</taxon>
        <taxon>Fungi</taxon>
        <taxon>Dikarya</taxon>
        <taxon>Basidiomycota</taxon>
        <taxon>Agaricomycotina</taxon>
        <taxon>Agaricomycetes</taxon>
        <taxon>Agaricomycetidae</taxon>
        <taxon>Agaricales</taxon>
        <taxon>Marasmiineae</taxon>
        <taxon>Physalacriaceae</taxon>
        <taxon>Armillaria</taxon>
    </lineage>
</organism>
<dbReference type="Proteomes" id="UP001175226">
    <property type="component" value="Unassembled WGS sequence"/>
</dbReference>
<keyword evidence="4" id="KW-1185">Reference proteome</keyword>
<feature type="chain" id="PRO_5041442833" description="Secreted protein" evidence="2">
    <location>
        <begin position="22"/>
        <end position="146"/>
    </location>
</feature>
<evidence type="ECO:0000256" key="2">
    <source>
        <dbReference type="SAM" id="SignalP"/>
    </source>
</evidence>
<protein>
    <recommendedName>
        <fullName evidence="5">Secreted protein</fullName>
    </recommendedName>
</protein>
<feature type="region of interest" description="Disordered" evidence="1">
    <location>
        <begin position="113"/>
        <end position="132"/>
    </location>
</feature>
<feature type="signal peptide" evidence="2">
    <location>
        <begin position="1"/>
        <end position="21"/>
    </location>
</feature>
<proteinExistence type="predicted"/>
<evidence type="ECO:0000313" key="3">
    <source>
        <dbReference type="EMBL" id="KAK0429813.1"/>
    </source>
</evidence>
<accession>A0AA39MDH0</accession>
<dbReference type="EMBL" id="JAUEPT010000209">
    <property type="protein sequence ID" value="KAK0429813.1"/>
    <property type="molecule type" value="Genomic_DNA"/>
</dbReference>
<keyword evidence="2" id="KW-0732">Signal</keyword>